<dbReference type="InterPro" id="IPR042184">
    <property type="entry name" value="YqeY/Aim41_N"/>
</dbReference>
<evidence type="ECO:0000313" key="2">
    <source>
        <dbReference type="Proteomes" id="UP000199632"/>
    </source>
</evidence>
<gene>
    <name evidence="1" type="ORF">SAMN05421684_5453</name>
</gene>
<keyword evidence="2" id="KW-1185">Reference proteome</keyword>
<sequence length="123" mass="13031">MPTTEPSALRERLRRTLRDALRARDAVAAGALRSAISAIDNAEAVPVERDGRLSLNPLGAVGVGAAEAVRRTLDDDEILRIVRAEVADRMAAASQYERLGQVDAAGRMRSGAELLAAIAADAR</sequence>
<dbReference type="EMBL" id="FNQB01000003">
    <property type="protein sequence ID" value="SDZ47427.1"/>
    <property type="molecule type" value="Genomic_DNA"/>
</dbReference>
<dbReference type="STRING" id="137265.SAMN05421684_5453"/>
<reference evidence="2" key="1">
    <citation type="submission" date="2016-10" db="EMBL/GenBank/DDBJ databases">
        <authorList>
            <person name="Varghese N."/>
            <person name="Submissions S."/>
        </authorList>
    </citation>
    <scope>NUCLEOTIDE SEQUENCE [LARGE SCALE GENOMIC DNA]</scope>
    <source>
        <strain evidence="2">DSM 44718</strain>
    </source>
</reference>
<name>A0A1H3TBV6_9ACTN</name>
<dbReference type="Proteomes" id="UP000199632">
    <property type="component" value="Unassembled WGS sequence"/>
</dbReference>
<accession>A0A1H3TBV6</accession>
<dbReference type="AlphaFoldDB" id="A0A1H3TBV6"/>
<evidence type="ECO:0008006" key="3">
    <source>
        <dbReference type="Google" id="ProtNLM"/>
    </source>
</evidence>
<dbReference type="Gene3D" id="1.10.1510.10">
    <property type="entry name" value="Uncharacterised protein YqeY/AIM41 PF09424, N-terminal domain"/>
    <property type="match status" value="1"/>
</dbReference>
<protein>
    <recommendedName>
        <fullName evidence="3">Glutamyl-tRNA amidotransferase</fullName>
    </recommendedName>
</protein>
<proteinExistence type="predicted"/>
<dbReference type="RefSeq" id="WP_204082616.1">
    <property type="nucleotide sequence ID" value="NZ_BOND01000002.1"/>
</dbReference>
<evidence type="ECO:0000313" key="1">
    <source>
        <dbReference type="EMBL" id="SDZ47427.1"/>
    </source>
</evidence>
<organism evidence="1 2">
    <name type="scientific">Asanoa ishikariensis</name>
    <dbReference type="NCBI Taxonomy" id="137265"/>
    <lineage>
        <taxon>Bacteria</taxon>
        <taxon>Bacillati</taxon>
        <taxon>Actinomycetota</taxon>
        <taxon>Actinomycetes</taxon>
        <taxon>Micromonosporales</taxon>
        <taxon>Micromonosporaceae</taxon>
        <taxon>Asanoa</taxon>
    </lineage>
</organism>